<dbReference type="Gene3D" id="1.25.40.10">
    <property type="entry name" value="Tetratricopeptide repeat domain"/>
    <property type="match status" value="2"/>
</dbReference>
<keyword evidence="2" id="KW-0809">Transit peptide</keyword>
<dbReference type="PROSITE" id="PS51375">
    <property type="entry name" value="PPR"/>
    <property type="match status" value="1"/>
</dbReference>
<dbReference type="Proteomes" id="UP000092600">
    <property type="component" value="Unassembled WGS sequence"/>
</dbReference>
<dbReference type="InterPro" id="IPR046960">
    <property type="entry name" value="PPR_At4g14850-like_plant"/>
</dbReference>
<keyword evidence="1" id="KW-0677">Repeat</keyword>
<gene>
    <name evidence="4" type="ORF">ACMD2_11100</name>
</gene>
<dbReference type="AlphaFoldDB" id="A0A199VQ08"/>
<proteinExistence type="predicted"/>
<evidence type="ECO:0000313" key="5">
    <source>
        <dbReference type="Proteomes" id="UP000092600"/>
    </source>
</evidence>
<dbReference type="EMBL" id="LSRQ01001155">
    <property type="protein sequence ID" value="OAY79006.1"/>
    <property type="molecule type" value="Genomic_DNA"/>
</dbReference>
<dbReference type="Pfam" id="PF13041">
    <property type="entry name" value="PPR_2"/>
    <property type="match status" value="1"/>
</dbReference>
<name>A0A199VQ08_ANACO</name>
<sequence>MIRAGHRPDRYTFPFALLAAAHAHRPRCGRAAHVAAVKAAPRAAANDHARCGRPGDACRVFDEIPRRDLVSWNAMISGYAKASCAAEAVALFAAMAGEGWEPNGVTLVGVLAACGDLGASSLGRRLEEEYAGRGARGSDPFVGSALIDMYGKCGDLAAARRVFDEIPAKDTAAWNAMITGQASYPILSYLSLHGLRF</sequence>
<feature type="repeat" description="PPR" evidence="3">
    <location>
        <begin position="68"/>
        <end position="102"/>
    </location>
</feature>
<dbReference type="InterPro" id="IPR011990">
    <property type="entry name" value="TPR-like_helical_dom_sf"/>
</dbReference>
<evidence type="ECO:0000313" key="4">
    <source>
        <dbReference type="EMBL" id="OAY79006.1"/>
    </source>
</evidence>
<dbReference type="Pfam" id="PF01535">
    <property type="entry name" value="PPR"/>
    <property type="match status" value="1"/>
</dbReference>
<evidence type="ECO:0000256" key="2">
    <source>
        <dbReference type="ARBA" id="ARBA00022946"/>
    </source>
</evidence>
<dbReference type="STRING" id="4615.A0A199VQ08"/>
<evidence type="ECO:0000256" key="1">
    <source>
        <dbReference type="ARBA" id="ARBA00022737"/>
    </source>
</evidence>
<dbReference type="NCBIfam" id="TIGR00756">
    <property type="entry name" value="PPR"/>
    <property type="match status" value="1"/>
</dbReference>
<organism evidence="4 5">
    <name type="scientific">Ananas comosus</name>
    <name type="common">Pineapple</name>
    <name type="synonym">Ananas ananas</name>
    <dbReference type="NCBI Taxonomy" id="4615"/>
    <lineage>
        <taxon>Eukaryota</taxon>
        <taxon>Viridiplantae</taxon>
        <taxon>Streptophyta</taxon>
        <taxon>Embryophyta</taxon>
        <taxon>Tracheophyta</taxon>
        <taxon>Spermatophyta</taxon>
        <taxon>Magnoliopsida</taxon>
        <taxon>Liliopsida</taxon>
        <taxon>Poales</taxon>
        <taxon>Bromeliaceae</taxon>
        <taxon>Bromelioideae</taxon>
        <taxon>Ananas</taxon>
    </lineage>
</organism>
<reference evidence="4 5" key="1">
    <citation type="journal article" date="2016" name="DNA Res.">
        <title>The draft genome of MD-2 pineapple using hybrid error correction of long reads.</title>
        <authorList>
            <person name="Redwan R.M."/>
            <person name="Saidin A."/>
            <person name="Kumar S.V."/>
        </authorList>
    </citation>
    <scope>NUCLEOTIDE SEQUENCE [LARGE SCALE GENOMIC DNA]</scope>
    <source>
        <strain evidence="5">cv. MD2</strain>
        <tissue evidence="4">Leaf</tissue>
    </source>
</reference>
<accession>A0A199VQ08</accession>
<dbReference type="InterPro" id="IPR002885">
    <property type="entry name" value="PPR_rpt"/>
</dbReference>
<dbReference type="PANTHER" id="PTHR47926">
    <property type="entry name" value="PENTATRICOPEPTIDE REPEAT-CONTAINING PROTEIN"/>
    <property type="match status" value="1"/>
</dbReference>
<dbReference type="GO" id="GO:0009451">
    <property type="term" value="P:RNA modification"/>
    <property type="evidence" value="ECO:0007669"/>
    <property type="project" value="InterPro"/>
</dbReference>
<evidence type="ECO:0000256" key="3">
    <source>
        <dbReference type="PROSITE-ProRule" id="PRU00708"/>
    </source>
</evidence>
<dbReference type="GO" id="GO:0003723">
    <property type="term" value="F:RNA binding"/>
    <property type="evidence" value="ECO:0007669"/>
    <property type="project" value="InterPro"/>
</dbReference>
<dbReference type="PANTHER" id="PTHR47926:SF437">
    <property type="entry name" value="PENTACOTRIPEPTIDE-REPEAT REGION OF PRORP DOMAIN-CONTAINING PROTEIN"/>
    <property type="match status" value="1"/>
</dbReference>
<comment type="caution">
    <text evidence="4">The sequence shown here is derived from an EMBL/GenBank/DDBJ whole genome shotgun (WGS) entry which is preliminary data.</text>
</comment>
<protein>
    <submittedName>
        <fullName evidence="4">Pentatricopeptide repeat-containing protein</fullName>
    </submittedName>
</protein>